<organism evidence="1 3">
    <name type="scientific">Methylobacterium oxalidis</name>
    <dbReference type="NCBI Taxonomy" id="944322"/>
    <lineage>
        <taxon>Bacteria</taxon>
        <taxon>Pseudomonadati</taxon>
        <taxon>Pseudomonadota</taxon>
        <taxon>Alphaproteobacteria</taxon>
        <taxon>Hyphomicrobiales</taxon>
        <taxon>Methylobacteriaceae</taxon>
        <taxon>Methylobacterium</taxon>
    </lineage>
</organism>
<reference evidence="1 3" key="3">
    <citation type="submission" date="2019-07" db="EMBL/GenBank/DDBJ databases">
        <title>Whole genome shotgun sequence of Methylobacterium oxalidis NBRC 107715.</title>
        <authorList>
            <person name="Hosoyama A."/>
            <person name="Uohara A."/>
            <person name="Ohji S."/>
            <person name="Ichikawa N."/>
        </authorList>
    </citation>
    <scope>NUCLEOTIDE SEQUENCE [LARGE SCALE GENOMIC DNA]</scope>
    <source>
        <strain evidence="1 3">NBRC 107715</strain>
    </source>
</reference>
<evidence type="ECO:0000313" key="2">
    <source>
        <dbReference type="EMBL" id="GLS65245.1"/>
    </source>
</evidence>
<evidence type="ECO:0000313" key="3">
    <source>
        <dbReference type="Proteomes" id="UP000321960"/>
    </source>
</evidence>
<sequence>MNDLDRLHQILPFAAALFLLTGTAQIQATQPPARHAGSGFSVERVVAGAKWHMLQIAKNERNEALAFSPSN</sequence>
<dbReference type="Proteomes" id="UP000321960">
    <property type="component" value="Unassembled WGS sequence"/>
</dbReference>
<proteinExistence type="predicted"/>
<evidence type="ECO:0000313" key="4">
    <source>
        <dbReference type="Proteomes" id="UP001156856"/>
    </source>
</evidence>
<dbReference type="EMBL" id="BJZU01000030">
    <property type="protein sequence ID" value="GEP03896.1"/>
    <property type="molecule type" value="Genomic_DNA"/>
</dbReference>
<accession>A0A512J1Q9</accession>
<dbReference type="Proteomes" id="UP001156856">
    <property type="component" value="Unassembled WGS sequence"/>
</dbReference>
<dbReference type="EMBL" id="BSPK01000067">
    <property type="protein sequence ID" value="GLS65245.1"/>
    <property type="molecule type" value="Genomic_DNA"/>
</dbReference>
<name>A0A512J1Q9_9HYPH</name>
<evidence type="ECO:0000313" key="1">
    <source>
        <dbReference type="EMBL" id="GEP03896.1"/>
    </source>
</evidence>
<gene>
    <name evidence="2" type="ORF">GCM10007888_36270</name>
    <name evidence="1" type="ORF">MOX02_19340</name>
</gene>
<reference evidence="4" key="2">
    <citation type="journal article" date="2019" name="Int. J. Syst. Evol. Microbiol.">
        <title>The Global Catalogue of Microorganisms (GCM) 10K type strain sequencing project: providing services to taxonomists for standard genome sequencing and annotation.</title>
        <authorList>
            <consortium name="The Broad Institute Genomics Platform"/>
            <consortium name="The Broad Institute Genome Sequencing Center for Infectious Disease"/>
            <person name="Wu L."/>
            <person name="Ma J."/>
        </authorList>
    </citation>
    <scope>NUCLEOTIDE SEQUENCE [LARGE SCALE GENOMIC DNA]</scope>
    <source>
        <strain evidence="4">NBRC 107715</strain>
    </source>
</reference>
<dbReference type="RefSeq" id="WP_147025562.1">
    <property type="nucleotide sequence ID" value="NZ_BJZU01000030.1"/>
</dbReference>
<dbReference type="AlphaFoldDB" id="A0A512J1Q9"/>
<dbReference type="OrthoDB" id="8004917at2"/>
<reference evidence="2" key="4">
    <citation type="submission" date="2023-01" db="EMBL/GenBank/DDBJ databases">
        <title>Draft genome sequence of Methylobacterium oxalidis strain NBRC 107715.</title>
        <authorList>
            <person name="Sun Q."/>
            <person name="Mori K."/>
        </authorList>
    </citation>
    <scope>NUCLEOTIDE SEQUENCE</scope>
    <source>
        <strain evidence="2">NBRC 107715</strain>
    </source>
</reference>
<protein>
    <submittedName>
        <fullName evidence="1">Uncharacterized protein</fullName>
    </submittedName>
</protein>
<reference evidence="2" key="1">
    <citation type="journal article" date="2014" name="Int. J. Syst. Evol. Microbiol.">
        <title>Complete genome of a new Firmicutes species belonging to the dominant human colonic microbiota ('Ruminococcus bicirculans') reveals two chromosomes and a selective capacity to utilize plant glucans.</title>
        <authorList>
            <consortium name="NISC Comparative Sequencing Program"/>
            <person name="Wegmann U."/>
            <person name="Louis P."/>
            <person name="Goesmann A."/>
            <person name="Henrissat B."/>
            <person name="Duncan S.H."/>
            <person name="Flint H.J."/>
        </authorList>
    </citation>
    <scope>NUCLEOTIDE SEQUENCE</scope>
    <source>
        <strain evidence="2">NBRC 107715</strain>
    </source>
</reference>
<comment type="caution">
    <text evidence="1">The sequence shown here is derived from an EMBL/GenBank/DDBJ whole genome shotgun (WGS) entry which is preliminary data.</text>
</comment>
<keyword evidence="4" id="KW-1185">Reference proteome</keyword>